<accession>A0A8C4QJW5</accession>
<dbReference type="Gene3D" id="3.40.50.410">
    <property type="entry name" value="von Willebrand factor, type A domain"/>
    <property type="match status" value="2"/>
</dbReference>
<dbReference type="InterPro" id="IPR050525">
    <property type="entry name" value="ECM_Assembly_Org"/>
</dbReference>
<proteinExistence type="predicted"/>
<dbReference type="CDD" id="cd01472">
    <property type="entry name" value="vWA_collagen"/>
    <property type="match status" value="1"/>
</dbReference>
<dbReference type="FunFam" id="3.40.50.410:FF:000009">
    <property type="entry name" value="Putative vitrin"/>
    <property type="match status" value="1"/>
</dbReference>
<dbReference type="GO" id="GO:0010811">
    <property type="term" value="P:positive regulation of cell-substrate adhesion"/>
    <property type="evidence" value="ECO:0007669"/>
    <property type="project" value="TreeGrafter"/>
</dbReference>
<keyword evidence="3" id="KW-1185">Reference proteome</keyword>
<feature type="domain" description="VWFA" evidence="1">
    <location>
        <begin position="1"/>
        <end position="135"/>
    </location>
</feature>
<dbReference type="AlphaFoldDB" id="A0A8C4QJW5"/>
<dbReference type="InterPro" id="IPR036465">
    <property type="entry name" value="vWFA_dom_sf"/>
</dbReference>
<organism evidence="2 3">
    <name type="scientific">Eptatretus burgeri</name>
    <name type="common">Inshore hagfish</name>
    <dbReference type="NCBI Taxonomy" id="7764"/>
    <lineage>
        <taxon>Eukaryota</taxon>
        <taxon>Metazoa</taxon>
        <taxon>Chordata</taxon>
        <taxon>Craniata</taxon>
        <taxon>Vertebrata</taxon>
        <taxon>Cyclostomata</taxon>
        <taxon>Myxini</taxon>
        <taxon>Myxiniformes</taxon>
        <taxon>Myxinidae</taxon>
        <taxon>Eptatretinae</taxon>
        <taxon>Eptatretus</taxon>
    </lineage>
</organism>
<dbReference type="InterPro" id="IPR002035">
    <property type="entry name" value="VWF_A"/>
</dbReference>
<evidence type="ECO:0000313" key="3">
    <source>
        <dbReference type="Proteomes" id="UP000694388"/>
    </source>
</evidence>
<dbReference type="GeneTree" id="ENSGT00940000159330"/>
<name>A0A8C4QJW5_EPTBU</name>
<sequence length="335" mass="36405">EIGLNKFPTLQGVISAMRKVSPIGGTSNAGRAIDEVVQSFFQASAGNRREAPNAAVLLLDGWPSDDLEVPARAARETGINIFIVTVEGATSEELASGVHGDFVNKSVCRPDGHFSLHTDRWTASSALVSPLVSRVCNNERLICSKTCLNSADLVFVVDGSSSVGHENFPALLEFVANVTGHFEVARAGTHVGIVQYTYEQRTEVELGRHTTPEGVREAVHRVHYWSGGTSTGAAITYTRQEMFAHSHSGKRRLLVLITDGRSYDDVREPAAAARKEGIILYAVGIAWAMKDELDAVANDPKSEHVFFVSDFDDLKTVGPKLVKNICKEYNALPRN</sequence>
<evidence type="ECO:0000313" key="2">
    <source>
        <dbReference type="Ensembl" id="ENSEBUP00000015753.1"/>
    </source>
</evidence>
<dbReference type="PROSITE" id="PS50234">
    <property type="entry name" value="VWFA"/>
    <property type="match status" value="2"/>
</dbReference>
<dbReference type="OMA" id="MGRTLEY"/>
<feature type="domain" description="VWFA" evidence="1">
    <location>
        <begin position="152"/>
        <end position="325"/>
    </location>
</feature>
<reference evidence="2" key="1">
    <citation type="submission" date="2025-08" db="UniProtKB">
        <authorList>
            <consortium name="Ensembl"/>
        </authorList>
    </citation>
    <scope>IDENTIFICATION</scope>
</reference>
<dbReference type="SUPFAM" id="SSF53300">
    <property type="entry name" value="vWA-like"/>
    <property type="match status" value="2"/>
</dbReference>
<dbReference type="GO" id="GO:0030198">
    <property type="term" value="P:extracellular matrix organization"/>
    <property type="evidence" value="ECO:0007669"/>
    <property type="project" value="TreeGrafter"/>
</dbReference>
<protein>
    <recommendedName>
        <fullName evidence="1">VWFA domain-containing protein</fullName>
    </recommendedName>
</protein>
<dbReference type="Ensembl" id="ENSEBUT00000016331.1">
    <property type="protein sequence ID" value="ENSEBUP00000015753.1"/>
    <property type="gene ID" value="ENSEBUG00000009913.1"/>
</dbReference>
<dbReference type="SMART" id="SM00327">
    <property type="entry name" value="VWA"/>
    <property type="match status" value="1"/>
</dbReference>
<dbReference type="PANTHER" id="PTHR24020">
    <property type="entry name" value="COLLAGEN ALPHA"/>
    <property type="match status" value="1"/>
</dbReference>
<dbReference type="PANTHER" id="PTHR24020:SF84">
    <property type="entry name" value="VWFA DOMAIN-CONTAINING PROTEIN"/>
    <property type="match status" value="1"/>
</dbReference>
<dbReference type="Proteomes" id="UP000694388">
    <property type="component" value="Unplaced"/>
</dbReference>
<dbReference type="PRINTS" id="PR00453">
    <property type="entry name" value="VWFADOMAIN"/>
</dbReference>
<evidence type="ECO:0000259" key="1">
    <source>
        <dbReference type="PROSITE" id="PS50234"/>
    </source>
</evidence>
<reference evidence="2" key="2">
    <citation type="submission" date="2025-09" db="UniProtKB">
        <authorList>
            <consortium name="Ensembl"/>
        </authorList>
    </citation>
    <scope>IDENTIFICATION</scope>
</reference>
<dbReference type="Pfam" id="PF00092">
    <property type="entry name" value="VWA"/>
    <property type="match status" value="2"/>
</dbReference>